<evidence type="ECO:0000313" key="13">
    <source>
        <dbReference type="EMBL" id="GAA4390219.1"/>
    </source>
</evidence>
<evidence type="ECO:0000256" key="10">
    <source>
        <dbReference type="SAM" id="MobiDB-lite"/>
    </source>
</evidence>
<evidence type="ECO:0000256" key="6">
    <source>
        <dbReference type="ARBA" id="ARBA00022840"/>
    </source>
</evidence>
<dbReference type="InterPro" id="IPR036615">
    <property type="entry name" value="Mur_ligase_C_dom_sf"/>
</dbReference>
<keyword evidence="4" id="KW-0479">Metal-binding</keyword>
<dbReference type="Gene3D" id="3.40.1190.10">
    <property type="entry name" value="Mur-like, catalytic domain"/>
    <property type="match status" value="1"/>
</dbReference>
<dbReference type="EMBL" id="BAABGL010000010">
    <property type="protein sequence ID" value="GAA4390219.1"/>
    <property type="molecule type" value="Genomic_DNA"/>
</dbReference>
<dbReference type="EC" id="6.3.2.17" evidence="2"/>
<dbReference type="Pfam" id="PF02875">
    <property type="entry name" value="Mur_ligase_C"/>
    <property type="match status" value="1"/>
</dbReference>
<evidence type="ECO:0000256" key="2">
    <source>
        <dbReference type="ARBA" id="ARBA00013025"/>
    </source>
</evidence>
<reference evidence="14" key="1">
    <citation type="journal article" date="2019" name="Int. J. Syst. Evol. Microbiol.">
        <title>The Global Catalogue of Microorganisms (GCM) 10K type strain sequencing project: providing services to taxonomists for standard genome sequencing and annotation.</title>
        <authorList>
            <consortium name="The Broad Institute Genomics Platform"/>
            <consortium name="The Broad Institute Genome Sequencing Center for Infectious Disease"/>
            <person name="Wu L."/>
            <person name="Ma J."/>
        </authorList>
    </citation>
    <scope>NUCLEOTIDE SEQUENCE [LARGE SCALE GENOMIC DNA]</scope>
    <source>
        <strain evidence="14">JCM 17808</strain>
    </source>
</reference>
<feature type="domain" description="Mur ligase C-terminal" evidence="11">
    <location>
        <begin position="362"/>
        <end position="487"/>
    </location>
</feature>
<dbReference type="SUPFAM" id="SSF53623">
    <property type="entry name" value="MurD-like peptide ligases, catalytic domain"/>
    <property type="match status" value="1"/>
</dbReference>
<evidence type="ECO:0000256" key="3">
    <source>
        <dbReference type="ARBA" id="ARBA00022598"/>
    </source>
</evidence>
<comment type="catalytic activity">
    <reaction evidence="9">
        <text>(6S)-5,6,7,8-tetrahydrofolyl-(gamma-L-Glu)(n) + L-glutamate + ATP = (6S)-5,6,7,8-tetrahydrofolyl-(gamma-L-Glu)(n+1) + ADP + phosphate + H(+)</text>
        <dbReference type="Rhea" id="RHEA:10580"/>
        <dbReference type="Rhea" id="RHEA-COMP:14738"/>
        <dbReference type="Rhea" id="RHEA-COMP:14740"/>
        <dbReference type="ChEBI" id="CHEBI:15378"/>
        <dbReference type="ChEBI" id="CHEBI:29985"/>
        <dbReference type="ChEBI" id="CHEBI:30616"/>
        <dbReference type="ChEBI" id="CHEBI:43474"/>
        <dbReference type="ChEBI" id="CHEBI:141005"/>
        <dbReference type="ChEBI" id="CHEBI:456216"/>
        <dbReference type="EC" id="6.3.2.17"/>
    </reaction>
</comment>
<evidence type="ECO:0000256" key="8">
    <source>
        <dbReference type="ARBA" id="ARBA00030592"/>
    </source>
</evidence>
<dbReference type="PANTHER" id="PTHR11136">
    <property type="entry name" value="FOLYLPOLYGLUTAMATE SYNTHASE-RELATED"/>
    <property type="match status" value="1"/>
</dbReference>
<dbReference type="NCBIfam" id="TIGR01499">
    <property type="entry name" value="folC"/>
    <property type="match status" value="1"/>
</dbReference>
<keyword evidence="5" id="KW-0547">Nucleotide-binding</keyword>
<evidence type="ECO:0000256" key="7">
    <source>
        <dbReference type="ARBA" id="ARBA00022842"/>
    </source>
</evidence>
<evidence type="ECO:0000313" key="14">
    <source>
        <dbReference type="Proteomes" id="UP001500642"/>
    </source>
</evidence>
<dbReference type="InterPro" id="IPR036565">
    <property type="entry name" value="Mur-like_cat_sf"/>
</dbReference>
<evidence type="ECO:0000259" key="12">
    <source>
        <dbReference type="Pfam" id="PF08245"/>
    </source>
</evidence>
<sequence>MTDQHLPEELPDGLPGGELAPLLPDDPDAPAVEAVTGTSEDRPLPADARGTADLARVYAELLARAGETMVEPRLDATRRACELLGDVHTAAPVITITGTNGKSSTVRMVDALLTAHGLRVGRFTSPHLHRVTERIAVDSAEVPEPVFVRVHDEIAPVLAVVDAELEAAGRARLTYFEALTVLALAVFADAPVDVMVLEVGMGGEWDSTNVADAQVCGFTPVGLDHTAFLGPDLTAIATTKAGILDRTVDPSPAPDPVAVLARQDPEAAAAFTAQIEERGVSAAWEDSDFAVISRQQAVDGQLVTLRGAFGIYPDLFLPLHGAHQVHNAALALAICERFLSDGEKPLDAETVAQGFSQVDSPGRAEILRSEPTILVDGAHNPDGARVLADTIEEAFDFREVVAVLAMFGDKDLHGVLEHVHRFADRVVVTEARSERALPREELAAAAGEWWDPDDVIGAEDMNAALMEAIDLALADGEPGVGIVVTGSLTTVAEARTLLGRKDAS</sequence>
<organism evidence="13 14">
    <name type="scientific">Brevibacterium pityocampae</name>
    <dbReference type="NCBI Taxonomy" id="506594"/>
    <lineage>
        <taxon>Bacteria</taxon>
        <taxon>Bacillati</taxon>
        <taxon>Actinomycetota</taxon>
        <taxon>Actinomycetes</taxon>
        <taxon>Micrococcales</taxon>
        <taxon>Brevibacteriaceae</taxon>
        <taxon>Brevibacterium</taxon>
    </lineage>
</organism>
<dbReference type="SUPFAM" id="SSF53244">
    <property type="entry name" value="MurD-like peptide ligases, peptide-binding domain"/>
    <property type="match status" value="1"/>
</dbReference>
<dbReference type="InterPro" id="IPR004101">
    <property type="entry name" value="Mur_ligase_C"/>
</dbReference>
<keyword evidence="3" id="KW-0436">Ligase</keyword>
<dbReference type="Pfam" id="PF08245">
    <property type="entry name" value="Mur_ligase_M"/>
    <property type="match status" value="1"/>
</dbReference>
<comment type="similarity">
    <text evidence="1">Belongs to the folylpolyglutamate synthase family.</text>
</comment>
<dbReference type="RefSeq" id="WP_295690129.1">
    <property type="nucleotide sequence ID" value="NZ_BAABGL010000010.1"/>
</dbReference>
<comment type="caution">
    <text evidence="13">The sequence shown here is derived from an EMBL/GenBank/DDBJ whole genome shotgun (WGS) entry which is preliminary data.</text>
</comment>
<accession>A0ABP8JG53</accession>
<keyword evidence="7" id="KW-0460">Magnesium</keyword>
<dbReference type="Proteomes" id="UP001500642">
    <property type="component" value="Unassembled WGS sequence"/>
</dbReference>
<protein>
    <recommendedName>
        <fullName evidence="2">tetrahydrofolate synthase</fullName>
        <ecNumber evidence="2">6.3.2.17</ecNumber>
    </recommendedName>
    <alternativeName>
        <fullName evidence="8">Tetrahydrofolylpolyglutamate synthase</fullName>
    </alternativeName>
</protein>
<proteinExistence type="inferred from homology"/>
<feature type="domain" description="Mur ligase central" evidence="12">
    <location>
        <begin position="96"/>
        <end position="334"/>
    </location>
</feature>
<feature type="region of interest" description="Disordered" evidence="10">
    <location>
        <begin position="1"/>
        <end position="48"/>
    </location>
</feature>
<dbReference type="InterPro" id="IPR001645">
    <property type="entry name" value="Folylpolyglutamate_synth"/>
</dbReference>
<name>A0ABP8JG53_9MICO</name>
<keyword evidence="14" id="KW-1185">Reference proteome</keyword>
<evidence type="ECO:0000256" key="4">
    <source>
        <dbReference type="ARBA" id="ARBA00022723"/>
    </source>
</evidence>
<evidence type="ECO:0000256" key="9">
    <source>
        <dbReference type="ARBA" id="ARBA00047493"/>
    </source>
</evidence>
<evidence type="ECO:0000256" key="5">
    <source>
        <dbReference type="ARBA" id="ARBA00022741"/>
    </source>
</evidence>
<keyword evidence="6" id="KW-0067">ATP-binding</keyword>
<dbReference type="PANTHER" id="PTHR11136:SF0">
    <property type="entry name" value="DIHYDROFOLATE SYNTHETASE-RELATED"/>
    <property type="match status" value="1"/>
</dbReference>
<evidence type="ECO:0000256" key="1">
    <source>
        <dbReference type="ARBA" id="ARBA00008276"/>
    </source>
</evidence>
<evidence type="ECO:0000259" key="11">
    <source>
        <dbReference type="Pfam" id="PF02875"/>
    </source>
</evidence>
<dbReference type="InterPro" id="IPR013221">
    <property type="entry name" value="Mur_ligase_cen"/>
</dbReference>
<dbReference type="Gene3D" id="3.90.190.20">
    <property type="entry name" value="Mur ligase, C-terminal domain"/>
    <property type="match status" value="1"/>
</dbReference>
<gene>
    <name evidence="13" type="ORF">GCM10023167_16550</name>
</gene>